<dbReference type="CDD" id="cd06222">
    <property type="entry name" value="RNase_H_like"/>
    <property type="match status" value="1"/>
</dbReference>
<dbReference type="GeneID" id="130502211"/>
<protein>
    <submittedName>
        <fullName evidence="5">Uncharacterized protein LOC130502211</fullName>
    </submittedName>
</protein>
<evidence type="ECO:0000259" key="3">
    <source>
        <dbReference type="Pfam" id="PF13966"/>
    </source>
</evidence>
<dbReference type="InterPro" id="IPR044730">
    <property type="entry name" value="RNase_H-like_dom_plant"/>
</dbReference>
<evidence type="ECO:0000259" key="2">
    <source>
        <dbReference type="Pfam" id="PF13456"/>
    </source>
</evidence>
<feature type="region of interest" description="Disordered" evidence="1">
    <location>
        <begin position="148"/>
        <end position="169"/>
    </location>
</feature>
<dbReference type="InterPro" id="IPR026960">
    <property type="entry name" value="RVT-Znf"/>
</dbReference>
<dbReference type="OrthoDB" id="1112926at2759"/>
<dbReference type="GO" id="GO:0003676">
    <property type="term" value="F:nucleic acid binding"/>
    <property type="evidence" value="ECO:0007669"/>
    <property type="project" value="InterPro"/>
</dbReference>
<dbReference type="Pfam" id="PF13456">
    <property type="entry name" value="RVT_3"/>
    <property type="match status" value="1"/>
</dbReference>
<feature type="domain" description="Reverse transcriptase zinc-binding" evidence="3">
    <location>
        <begin position="5"/>
        <end position="71"/>
    </location>
</feature>
<reference evidence="5" key="1">
    <citation type="submission" date="2025-08" db="UniProtKB">
        <authorList>
            <consortium name="RefSeq"/>
        </authorList>
    </citation>
    <scope>IDENTIFICATION</scope>
    <source>
        <tissue evidence="5">Leaf</tissue>
    </source>
</reference>
<keyword evidence="4" id="KW-1185">Reference proteome</keyword>
<dbReference type="PANTHER" id="PTHR34146:SF11">
    <property type="entry name" value="RIBONUCLEASE H-LIKE SUPERFAMILY PROTEIN"/>
    <property type="match status" value="1"/>
</dbReference>
<dbReference type="AlphaFoldDB" id="A0A9W3CND4"/>
<dbReference type="InterPro" id="IPR036397">
    <property type="entry name" value="RNaseH_sf"/>
</dbReference>
<proteinExistence type="predicted"/>
<sequence>MPPTLDWMKHIWSIKTSPKLKDFLWKVANKAIPVSRNLERRGCPAFRCKKCGGEEDDLHTFLLCPLAKTVWDLAPLLERPEESLTSIDTLISLVNKSITLPPVGLYVPLWPWILWQLWKARNNLFFDNRSITGEEVLHKAIKDAKEWQDAQTEGVTTKQQTPNQSTRSATPLQLSGTICHVDAAWKQETKTCGIGGVFTGAYIPSPPIISYSRRFISSALIAEALAVRSAVMMAASSNIQSLTVLSDSQVLILLLKAKDSRPALHGIMSDIYHLSRLFKTLSFYFIPRLENREADHVAKLALLSATELPMGE</sequence>
<dbReference type="InterPro" id="IPR012337">
    <property type="entry name" value="RNaseH-like_sf"/>
</dbReference>
<dbReference type="PANTHER" id="PTHR34146">
    <property type="entry name" value="POLYNUCLEOTIDYL TRANSFERASE, RIBONUCLEASE H-LIKE SUPERFAMILY PROTEIN-RELATED"/>
    <property type="match status" value="1"/>
</dbReference>
<feature type="domain" description="RNase H type-1" evidence="2">
    <location>
        <begin position="181"/>
        <end position="301"/>
    </location>
</feature>
<dbReference type="KEGG" id="rsz:130502211"/>
<dbReference type="GO" id="GO:0004523">
    <property type="term" value="F:RNA-DNA hybrid ribonuclease activity"/>
    <property type="evidence" value="ECO:0007669"/>
    <property type="project" value="InterPro"/>
</dbReference>
<evidence type="ECO:0000313" key="5">
    <source>
        <dbReference type="RefSeq" id="XP_056852939.1"/>
    </source>
</evidence>
<dbReference type="Gene3D" id="3.30.420.10">
    <property type="entry name" value="Ribonuclease H-like superfamily/Ribonuclease H"/>
    <property type="match status" value="1"/>
</dbReference>
<dbReference type="Pfam" id="PF13966">
    <property type="entry name" value="zf-RVT"/>
    <property type="match status" value="1"/>
</dbReference>
<dbReference type="InterPro" id="IPR002156">
    <property type="entry name" value="RNaseH_domain"/>
</dbReference>
<dbReference type="Proteomes" id="UP000504610">
    <property type="component" value="Unplaced"/>
</dbReference>
<dbReference type="SUPFAM" id="SSF53098">
    <property type="entry name" value="Ribonuclease H-like"/>
    <property type="match status" value="1"/>
</dbReference>
<feature type="compositionally biased region" description="Polar residues" evidence="1">
    <location>
        <begin position="149"/>
        <end position="169"/>
    </location>
</feature>
<dbReference type="RefSeq" id="XP_056852939.1">
    <property type="nucleotide sequence ID" value="XM_056996959.1"/>
</dbReference>
<gene>
    <name evidence="5" type="primary">LOC130502211</name>
</gene>
<name>A0A9W3CND4_RAPSA</name>
<organism evidence="4 5">
    <name type="scientific">Raphanus sativus</name>
    <name type="common">Radish</name>
    <name type="synonym">Raphanus raphanistrum var. sativus</name>
    <dbReference type="NCBI Taxonomy" id="3726"/>
    <lineage>
        <taxon>Eukaryota</taxon>
        <taxon>Viridiplantae</taxon>
        <taxon>Streptophyta</taxon>
        <taxon>Embryophyta</taxon>
        <taxon>Tracheophyta</taxon>
        <taxon>Spermatophyta</taxon>
        <taxon>Magnoliopsida</taxon>
        <taxon>eudicotyledons</taxon>
        <taxon>Gunneridae</taxon>
        <taxon>Pentapetalae</taxon>
        <taxon>rosids</taxon>
        <taxon>malvids</taxon>
        <taxon>Brassicales</taxon>
        <taxon>Brassicaceae</taxon>
        <taxon>Brassiceae</taxon>
        <taxon>Raphanus</taxon>
    </lineage>
</organism>
<evidence type="ECO:0000256" key="1">
    <source>
        <dbReference type="SAM" id="MobiDB-lite"/>
    </source>
</evidence>
<accession>A0A9W3CND4</accession>
<evidence type="ECO:0000313" key="4">
    <source>
        <dbReference type="Proteomes" id="UP000504610"/>
    </source>
</evidence>